<name>A0A0C9ZAK2_9AGAM</name>
<organism evidence="2 3">
    <name type="scientific">Suillus luteus UH-Slu-Lm8-n1</name>
    <dbReference type="NCBI Taxonomy" id="930992"/>
    <lineage>
        <taxon>Eukaryota</taxon>
        <taxon>Fungi</taxon>
        <taxon>Dikarya</taxon>
        <taxon>Basidiomycota</taxon>
        <taxon>Agaricomycotina</taxon>
        <taxon>Agaricomycetes</taxon>
        <taxon>Agaricomycetidae</taxon>
        <taxon>Boletales</taxon>
        <taxon>Suillineae</taxon>
        <taxon>Suillaceae</taxon>
        <taxon>Suillus</taxon>
    </lineage>
</organism>
<gene>
    <name evidence="2" type="ORF">CY34DRAFT_17663</name>
</gene>
<dbReference type="EMBL" id="KN835742">
    <property type="protein sequence ID" value="KIK34520.1"/>
    <property type="molecule type" value="Genomic_DNA"/>
</dbReference>
<accession>A0A0C9ZAK2</accession>
<feature type="region of interest" description="Disordered" evidence="1">
    <location>
        <begin position="243"/>
        <end position="269"/>
    </location>
</feature>
<dbReference type="AlphaFoldDB" id="A0A0C9ZAK2"/>
<dbReference type="OrthoDB" id="4230923at2759"/>
<reference evidence="2 3" key="1">
    <citation type="submission" date="2014-04" db="EMBL/GenBank/DDBJ databases">
        <authorList>
            <consortium name="DOE Joint Genome Institute"/>
            <person name="Kuo A."/>
            <person name="Ruytinx J."/>
            <person name="Rineau F."/>
            <person name="Colpaert J."/>
            <person name="Kohler A."/>
            <person name="Nagy L.G."/>
            <person name="Floudas D."/>
            <person name="Copeland A."/>
            <person name="Barry K.W."/>
            <person name="Cichocki N."/>
            <person name="Veneault-Fourrey C."/>
            <person name="LaButti K."/>
            <person name="Lindquist E.A."/>
            <person name="Lipzen A."/>
            <person name="Lundell T."/>
            <person name="Morin E."/>
            <person name="Murat C."/>
            <person name="Sun H."/>
            <person name="Tunlid A."/>
            <person name="Henrissat B."/>
            <person name="Grigoriev I.V."/>
            <person name="Hibbett D.S."/>
            <person name="Martin F."/>
            <person name="Nordberg H.P."/>
            <person name="Cantor M.N."/>
            <person name="Hua S.X."/>
        </authorList>
    </citation>
    <scope>NUCLEOTIDE SEQUENCE [LARGE SCALE GENOMIC DNA]</scope>
    <source>
        <strain evidence="2 3">UH-Slu-Lm8-n1</strain>
    </source>
</reference>
<evidence type="ECO:0000313" key="2">
    <source>
        <dbReference type="EMBL" id="KIK34520.1"/>
    </source>
</evidence>
<dbReference type="HOGENOM" id="CLU_083074_0_0_1"/>
<dbReference type="InParanoid" id="A0A0C9ZAK2"/>
<dbReference type="Proteomes" id="UP000054485">
    <property type="component" value="Unassembled WGS sequence"/>
</dbReference>
<dbReference type="STRING" id="930992.A0A0C9ZAK2"/>
<feature type="compositionally biased region" description="Polar residues" evidence="1">
    <location>
        <begin position="243"/>
        <end position="254"/>
    </location>
</feature>
<proteinExistence type="predicted"/>
<keyword evidence="3" id="KW-1185">Reference proteome</keyword>
<evidence type="ECO:0000313" key="3">
    <source>
        <dbReference type="Proteomes" id="UP000054485"/>
    </source>
</evidence>
<evidence type="ECO:0000256" key="1">
    <source>
        <dbReference type="SAM" id="MobiDB-lite"/>
    </source>
</evidence>
<sequence>MSEKGIETLKELTFISARRLPHGGILYELNSKSSAEWFNTPANRSNFLEYFASNITIKDRSFHILMENVPISFVPENPAAIAEIENKAGFKPRSISKARYIKPAARRNPNQCTAQVIITLASKANANQAIFDGLVIAGKKVYGRKLLPVPTCCLKCHSFEGGHMAAECTQEHDTCGTCGEQHRTTSCSVNDPSDYYCANCKTKGHAAWSRECSIFKQKWDNNKKRNDDAKYIYFPTDDPLTWETVTDTSSTQTPPAIPQWTEPSNQQEP</sequence>
<reference evidence="3" key="2">
    <citation type="submission" date="2015-01" db="EMBL/GenBank/DDBJ databases">
        <title>Evolutionary Origins and Diversification of the Mycorrhizal Mutualists.</title>
        <authorList>
            <consortium name="DOE Joint Genome Institute"/>
            <consortium name="Mycorrhizal Genomics Consortium"/>
            <person name="Kohler A."/>
            <person name="Kuo A."/>
            <person name="Nagy L.G."/>
            <person name="Floudas D."/>
            <person name="Copeland A."/>
            <person name="Barry K.W."/>
            <person name="Cichocki N."/>
            <person name="Veneault-Fourrey C."/>
            <person name="LaButti K."/>
            <person name="Lindquist E.A."/>
            <person name="Lipzen A."/>
            <person name="Lundell T."/>
            <person name="Morin E."/>
            <person name="Murat C."/>
            <person name="Riley R."/>
            <person name="Ohm R."/>
            <person name="Sun H."/>
            <person name="Tunlid A."/>
            <person name="Henrissat B."/>
            <person name="Grigoriev I.V."/>
            <person name="Hibbett D.S."/>
            <person name="Martin F."/>
        </authorList>
    </citation>
    <scope>NUCLEOTIDE SEQUENCE [LARGE SCALE GENOMIC DNA]</scope>
    <source>
        <strain evidence="3">UH-Slu-Lm8-n1</strain>
    </source>
</reference>
<protein>
    <submittedName>
        <fullName evidence="2">Unplaced genomic scaffold CY34scaffold_611, whole genome shotgun sequence</fullName>
    </submittedName>
</protein>